<reference evidence="2" key="1">
    <citation type="journal article" date="2022" name="bioRxiv">
        <title>Sequencing and chromosome-scale assembly of the giantPleurodeles waltlgenome.</title>
        <authorList>
            <person name="Brown T."/>
            <person name="Elewa A."/>
            <person name="Iarovenko S."/>
            <person name="Subramanian E."/>
            <person name="Araus A.J."/>
            <person name="Petzold A."/>
            <person name="Susuki M."/>
            <person name="Suzuki K.-i.T."/>
            <person name="Hayashi T."/>
            <person name="Toyoda A."/>
            <person name="Oliveira C."/>
            <person name="Osipova E."/>
            <person name="Leigh N.D."/>
            <person name="Simon A."/>
            <person name="Yun M.H."/>
        </authorList>
    </citation>
    <scope>NUCLEOTIDE SEQUENCE</scope>
    <source>
        <strain evidence="2">20211129_DDA</strain>
        <tissue evidence="2">Liver</tissue>
    </source>
</reference>
<protein>
    <submittedName>
        <fullName evidence="2">Uncharacterized protein</fullName>
    </submittedName>
</protein>
<feature type="region of interest" description="Disordered" evidence="1">
    <location>
        <begin position="1"/>
        <end position="37"/>
    </location>
</feature>
<organism evidence="2 3">
    <name type="scientific">Pleurodeles waltl</name>
    <name type="common">Iberian ribbed newt</name>
    <dbReference type="NCBI Taxonomy" id="8319"/>
    <lineage>
        <taxon>Eukaryota</taxon>
        <taxon>Metazoa</taxon>
        <taxon>Chordata</taxon>
        <taxon>Craniata</taxon>
        <taxon>Vertebrata</taxon>
        <taxon>Euteleostomi</taxon>
        <taxon>Amphibia</taxon>
        <taxon>Batrachia</taxon>
        <taxon>Caudata</taxon>
        <taxon>Salamandroidea</taxon>
        <taxon>Salamandridae</taxon>
        <taxon>Pleurodelinae</taxon>
        <taxon>Pleurodeles</taxon>
    </lineage>
</organism>
<gene>
    <name evidence="2" type="ORF">NDU88_006269</name>
</gene>
<sequence length="85" mass="9433">MNMALAKSKHGINDVPGLDEREDLSEGSGMSNASKVGVTEGRRMCPVTCQMPQTRGLQNIMQCQEDYVKEHVCIPNFQDVTEFVT</sequence>
<keyword evidence="3" id="KW-1185">Reference proteome</keyword>
<proteinExistence type="predicted"/>
<dbReference type="AlphaFoldDB" id="A0AAV7N0D1"/>
<dbReference type="Proteomes" id="UP001066276">
    <property type="component" value="Chromosome 9"/>
</dbReference>
<evidence type="ECO:0000313" key="2">
    <source>
        <dbReference type="EMBL" id="KAJ1108899.1"/>
    </source>
</evidence>
<dbReference type="EMBL" id="JANPWB010000013">
    <property type="protein sequence ID" value="KAJ1108899.1"/>
    <property type="molecule type" value="Genomic_DNA"/>
</dbReference>
<evidence type="ECO:0000256" key="1">
    <source>
        <dbReference type="SAM" id="MobiDB-lite"/>
    </source>
</evidence>
<comment type="caution">
    <text evidence="2">The sequence shown here is derived from an EMBL/GenBank/DDBJ whole genome shotgun (WGS) entry which is preliminary data.</text>
</comment>
<name>A0AAV7N0D1_PLEWA</name>
<accession>A0AAV7N0D1</accession>
<evidence type="ECO:0000313" key="3">
    <source>
        <dbReference type="Proteomes" id="UP001066276"/>
    </source>
</evidence>